<dbReference type="InterPro" id="IPR003010">
    <property type="entry name" value="C-N_Hydrolase"/>
</dbReference>
<evidence type="ECO:0000256" key="2">
    <source>
        <dbReference type="ARBA" id="ARBA00022801"/>
    </source>
</evidence>
<dbReference type="InterPro" id="IPR052737">
    <property type="entry name" value="Omega-amidase_YafV"/>
</dbReference>
<organism evidence="7 8">
    <name type="scientific">Myroides odoratus</name>
    <name type="common">Flavobacterium odoratum</name>
    <dbReference type="NCBI Taxonomy" id="256"/>
    <lineage>
        <taxon>Bacteria</taxon>
        <taxon>Pseudomonadati</taxon>
        <taxon>Bacteroidota</taxon>
        <taxon>Flavobacteriia</taxon>
        <taxon>Flavobacteriales</taxon>
        <taxon>Flavobacteriaceae</taxon>
        <taxon>Myroides</taxon>
    </lineage>
</organism>
<dbReference type="PANTHER" id="PTHR47799:SF1">
    <property type="entry name" value="OMEGA-AMIDASE YAFV"/>
    <property type="match status" value="1"/>
</dbReference>
<comment type="similarity">
    <text evidence="1">Belongs to the carbon-nitrogen hydrolase superfamily. NIT1/NIT2 family.</text>
</comment>
<dbReference type="GO" id="GO:0050152">
    <property type="term" value="F:omega-amidase activity"/>
    <property type="evidence" value="ECO:0007669"/>
    <property type="project" value="UniProtKB-EC"/>
</dbReference>
<name>A0A378U4R1_MYROD</name>
<proteinExistence type="inferred from homology"/>
<evidence type="ECO:0000256" key="5">
    <source>
        <dbReference type="ARBA" id="ARBA00072139"/>
    </source>
</evidence>
<accession>A0A378U4R1</accession>
<evidence type="ECO:0000313" key="7">
    <source>
        <dbReference type="EMBL" id="STZ69133.1"/>
    </source>
</evidence>
<dbReference type="AlphaFoldDB" id="A0A378U4R1"/>
<evidence type="ECO:0000313" key="8">
    <source>
        <dbReference type="Proteomes" id="UP000255024"/>
    </source>
</evidence>
<dbReference type="PROSITE" id="PS50263">
    <property type="entry name" value="CN_HYDROLASE"/>
    <property type="match status" value="1"/>
</dbReference>
<evidence type="ECO:0000256" key="3">
    <source>
        <dbReference type="ARBA" id="ARBA00039118"/>
    </source>
</evidence>
<dbReference type="InterPro" id="IPR036526">
    <property type="entry name" value="C-N_Hydrolase_sf"/>
</dbReference>
<dbReference type="CDD" id="cd07575">
    <property type="entry name" value="Xc-1258_like"/>
    <property type="match status" value="1"/>
</dbReference>
<evidence type="ECO:0000256" key="4">
    <source>
        <dbReference type="ARBA" id="ARBA00052904"/>
    </source>
</evidence>
<gene>
    <name evidence="7" type="primary">ramA_2</name>
    <name evidence="7" type="ORF">NCTC11179_02630</name>
</gene>
<dbReference type="PANTHER" id="PTHR47799">
    <property type="entry name" value="OMEGA-AMIDASE YAFV"/>
    <property type="match status" value="1"/>
</dbReference>
<keyword evidence="2 7" id="KW-0378">Hydrolase</keyword>
<dbReference type="SUPFAM" id="SSF56317">
    <property type="entry name" value="Carbon-nitrogen hydrolase"/>
    <property type="match status" value="1"/>
</dbReference>
<dbReference type="Proteomes" id="UP000255024">
    <property type="component" value="Unassembled WGS sequence"/>
</dbReference>
<comment type="catalytic activity">
    <reaction evidence="4">
        <text>a monoamide of a dicarboxylate + H2O = a dicarboxylate + NH4(+)</text>
        <dbReference type="Rhea" id="RHEA:11716"/>
        <dbReference type="ChEBI" id="CHEBI:15377"/>
        <dbReference type="ChEBI" id="CHEBI:28938"/>
        <dbReference type="ChEBI" id="CHEBI:28965"/>
        <dbReference type="ChEBI" id="CHEBI:77450"/>
        <dbReference type="EC" id="3.5.1.3"/>
    </reaction>
</comment>
<dbReference type="Gene3D" id="3.60.110.10">
    <property type="entry name" value="Carbon-nitrogen hydrolase"/>
    <property type="match status" value="1"/>
</dbReference>
<evidence type="ECO:0000259" key="6">
    <source>
        <dbReference type="PROSITE" id="PS50263"/>
    </source>
</evidence>
<sequence length="255" mass="29720">MKIALIQAPLVWEDIEQNTTYFKNQLHQIEPGTDLVVLPEMFTSGFTMNPERVFMTMQDKFIAELQSCCKSLDFALIGSMVIKEEELYYNRLFFIWPTGEFKTYDKRHLFSLAGEEKVYAPGTSRLVVEYKGWNICPLVCYDLRFPAFARNVGEAYDILLYVASWPDQRIYAWDSLLKARAIENMSYVVGVNRCGEDQNDNQYTGHSQVIDYMGHYLIEPQQGEVVRYCTLDKTIQDKARNRFAFLKDADEIELK</sequence>
<dbReference type="Pfam" id="PF00795">
    <property type="entry name" value="CN_hydrolase"/>
    <property type="match status" value="1"/>
</dbReference>
<dbReference type="FunFam" id="3.60.110.10:FF:000004">
    <property type="entry name" value="Carbon-nitrogen hydrolase"/>
    <property type="match status" value="1"/>
</dbReference>
<protein>
    <recommendedName>
        <fullName evidence="5">Omega-amidase YafV</fullName>
        <ecNumber evidence="3">3.5.1.3</ecNumber>
    </recommendedName>
</protein>
<dbReference type="GO" id="GO:0106008">
    <property type="term" value="F:2-oxoglutaramate amidase activity"/>
    <property type="evidence" value="ECO:0007669"/>
    <property type="project" value="TreeGrafter"/>
</dbReference>
<dbReference type="EMBL" id="UGQL01000002">
    <property type="protein sequence ID" value="STZ69133.1"/>
    <property type="molecule type" value="Genomic_DNA"/>
</dbReference>
<keyword evidence="8" id="KW-1185">Reference proteome</keyword>
<dbReference type="EC" id="3.5.1.3" evidence="3"/>
<dbReference type="RefSeq" id="WP_115091943.1">
    <property type="nucleotide sequence ID" value="NZ_CP068107.1"/>
</dbReference>
<feature type="domain" description="CN hydrolase" evidence="6">
    <location>
        <begin position="1"/>
        <end position="233"/>
    </location>
</feature>
<reference evidence="7 8" key="1">
    <citation type="submission" date="2018-06" db="EMBL/GenBank/DDBJ databases">
        <authorList>
            <consortium name="Pathogen Informatics"/>
            <person name="Doyle S."/>
        </authorList>
    </citation>
    <scope>NUCLEOTIDE SEQUENCE [LARGE SCALE GENOMIC DNA]</scope>
    <source>
        <strain evidence="7 8">NCTC11179</strain>
    </source>
</reference>
<evidence type="ECO:0000256" key="1">
    <source>
        <dbReference type="ARBA" id="ARBA00010613"/>
    </source>
</evidence>